<dbReference type="STRING" id="1469948.GCA_000732725_00757"/>
<gene>
    <name evidence="1" type="ORF">EDD76_103304</name>
</gene>
<keyword evidence="2" id="KW-1185">Reference proteome</keyword>
<dbReference type="EMBL" id="SLUO01000003">
    <property type="protein sequence ID" value="TCL60111.1"/>
    <property type="molecule type" value="Genomic_DNA"/>
</dbReference>
<accession>A0A4R1R3S8</accession>
<dbReference type="AlphaFoldDB" id="A0A4R1R3S8"/>
<proteinExistence type="predicted"/>
<sequence>MGICVYMPQYMKESIMPMLEGEKTSNDFESIRGAGHLSTIKGKTVLLKWA</sequence>
<organism evidence="1 2">
    <name type="scientific">Kineothrix alysoides</name>
    <dbReference type="NCBI Taxonomy" id="1469948"/>
    <lineage>
        <taxon>Bacteria</taxon>
        <taxon>Bacillati</taxon>
        <taxon>Bacillota</taxon>
        <taxon>Clostridia</taxon>
        <taxon>Lachnospirales</taxon>
        <taxon>Lachnospiraceae</taxon>
        <taxon>Kineothrix</taxon>
    </lineage>
</organism>
<reference evidence="1 2" key="1">
    <citation type="submission" date="2019-03" db="EMBL/GenBank/DDBJ databases">
        <title>Genomic Encyclopedia of Type Strains, Phase IV (KMG-IV): sequencing the most valuable type-strain genomes for metagenomic binning, comparative biology and taxonomic classification.</title>
        <authorList>
            <person name="Goeker M."/>
        </authorList>
    </citation>
    <scope>NUCLEOTIDE SEQUENCE [LARGE SCALE GENOMIC DNA]</scope>
    <source>
        <strain evidence="1 2">DSM 100556</strain>
    </source>
</reference>
<protein>
    <submittedName>
        <fullName evidence="1">Uncharacterized protein</fullName>
    </submittedName>
</protein>
<evidence type="ECO:0000313" key="1">
    <source>
        <dbReference type="EMBL" id="TCL60111.1"/>
    </source>
</evidence>
<evidence type="ECO:0000313" key="2">
    <source>
        <dbReference type="Proteomes" id="UP000295718"/>
    </source>
</evidence>
<dbReference type="Proteomes" id="UP000295718">
    <property type="component" value="Unassembled WGS sequence"/>
</dbReference>
<comment type="caution">
    <text evidence="1">The sequence shown here is derived from an EMBL/GenBank/DDBJ whole genome shotgun (WGS) entry which is preliminary data.</text>
</comment>
<name>A0A4R1R3S8_9FIRM</name>